<dbReference type="EMBL" id="BARS01003101">
    <property type="protein sequence ID" value="GAF77566.1"/>
    <property type="molecule type" value="Genomic_DNA"/>
</dbReference>
<evidence type="ECO:0000313" key="1">
    <source>
        <dbReference type="EMBL" id="GAF77566.1"/>
    </source>
</evidence>
<protein>
    <submittedName>
        <fullName evidence="1">Uncharacterized protein</fullName>
    </submittedName>
</protein>
<proteinExistence type="predicted"/>
<gene>
    <name evidence="1" type="ORF">S01H1_05970</name>
</gene>
<feature type="non-terminal residue" evidence="1">
    <location>
        <position position="1"/>
    </location>
</feature>
<reference evidence="1" key="1">
    <citation type="journal article" date="2014" name="Front. Microbiol.">
        <title>High frequency of phylogenetically diverse reductive dehalogenase-homologous genes in deep subseafloor sedimentary metagenomes.</title>
        <authorList>
            <person name="Kawai M."/>
            <person name="Futagami T."/>
            <person name="Toyoda A."/>
            <person name="Takaki Y."/>
            <person name="Nishi S."/>
            <person name="Hori S."/>
            <person name="Arai W."/>
            <person name="Tsubouchi T."/>
            <person name="Morono Y."/>
            <person name="Uchiyama I."/>
            <person name="Ito T."/>
            <person name="Fujiyama A."/>
            <person name="Inagaki F."/>
            <person name="Takami H."/>
        </authorList>
    </citation>
    <scope>NUCLEOTIDE SEQUENCE</scope>
    <source>
        <strain evidence="1">Expedition CK06-06</strain>
    </source>
</reference>
<sequence length="146" mass="16037">DRIAEQSVGVTDLTGSLSIAVMYLVNMMQVFGYNAGTSGIIRSLKHHRWPFDLKEQIVIPELVTKDLKAMQGNKGTEGVSPGNIVQTYYEGCWMQDYAISFEIGSSTILQDGSVNITDIYDPQAGRGAYDEALVDRDPSTISNLVK</sequence>
<organism evidence="1">
    <name type="scientific">marine sediment metagenome</name>
    <dbReference type="NCBI Taxonomy" id="412755"/>
    <lineage>
        <taxon>unclassified sequences</taxon>
        <taxon>metagenomes</taxon>
        <taxon>ecological metagenomes</taxon>
    </lineage>
</organism>
<name>X0SR04_9ZZZZ</name>
<accession>X0SR04</accession>
<comment type="caution">
    <text evidence="1">The sequence shown here is derived from an EMBL/GenBank/DDBJ whole genome shotgun (WGS) entry which is preliminary data.</text>
</comment>
<dbReference type="AlphaFoldDB" id="X0SR04"/>